<dbReference type="InterPro" id="IPR029063">
    <property type="entry name" value="SAM-dependent_MTases_sf"/>
</dbReference>
<dbReference type="RefSeq" id="WP_079100950.1">
    <property type="nucleotide sequence ID" value="NZ_JBIRWE010000003.1"/>
</dbReference>
<name>A0ABW7URX6_9ACTN</name>
<dbReference type="PANTHER" id="PTHR12049:SF7">
    <property type="entry name" value="PROTEIN ARGININE METHYLTRANSFERASE NDUFAF7, MITOCHONDRIAL"/>
    <property type="match status" value="1"/>
</dbReference>
<dbReference type="GO" id="GO:0008168">
    <property type="term" value="F:methyltransferase activity"/>
    <property type="evidence" value="ECO:0007669"/>
    <property type="project" value="UniProtKB-KW"/>
</dbReference>
<keyword evidence="1 4" id="KW-0489">Methyltransferase</keyword>
<dbReference type="InterPro" id="IPR003788">
    <property type="entry name" value="NDUFAF7"/>
</dbReference>
<sequence>MGGGTGVRRDAAPARPYGVGVNETARWQGWREASEAALYGPGGFFVRERPARHFRTSVHASPLFAGAVAELLRRLDAALGRPEELALVDVGAGRGELLTGVLAAVDRELGARLRPYAVERAPRPDGLDARVAWLPDLPEAASWTGLVFANEWLDNVPVEVAETDEAGVARAVQVAPDGAERLGPPVAGADAEWLARWWPLGGGETGVRGTGAGARPETGPRAEPGLRTEPEPRTEAGLLRTEAGLRAEIGRPRDEAWARAVASLSRGLAVAVDYGHDRAARPSFGTLTGFRDGHEVRPVPDGSCDITAHVAMDACAAAGAEAVRSASAEAAGTGAAGTGAARSAGAASGGAASAGTASGGNAPGGAASEAEDPLLLTQRNALRSLGVTGGRPPLSLASTDPTAYVRALSSAGEAAELTDSAGLGAFVWLAQPVGVAPAALATLGLPAPA</sequence>
<dbReference type="EMBL" id="JBIRWE010000003">
    <property type="protein sequence ID" value="MFI1964167.1"/>
    <property type="molecule type" value="Genomic_DNA"/>
</dbReference>
<dbReference type="InterPro" id="IPR038375">
    <property type="entry name" value="NDUFAF7_sf"/>
</dbReference>
<feature type="region of interest" description="Disordered" evidence="3">
    <location>
        <begin position="335"/>
        <end position="368"/>
    </location>
</feature>
<comment type="caution">
    <text evidence="4">The sequence shown here is derived from an EMBL/GenBank/DDBJ whole genome shotgun (WGS) entry which is preliminary data.</text>
</comment>
<evidence type="ECO:0000256" key="3">
    <source>
        <dbReference type="SAM" id="MobiDB-lite"/>
    </source>
</evidence>
<organism evidence="4 5">
    <name type="scientific">Streptomyces pathocidini</name>
    <dbReference type="NCBI Taxonomy" id="1650571"/>
    <lineage>
        <taxon>Bacteria</taxon>
        <taxon>Bacillati</taxon>
        <taxon>Actinomycetota</taxon>
        <taxon>Actinomycetes</taxon>
        <taxon>Kitasatosporales</taxon>
        <taxon>Streptomycetaceae</taxon>
        <taxon>Streptomyces</taxon>
    </lineage>
</organism>
<proteinExistence type="predicted"/>
<dbReference type="Proteomes" id="UP001611548">
    <property type="component" value="Unassembled WGS sequence"/>
</dbReference>
<reference evidence="4 5" key="1">
    <citation type="submission" date="2024-10" db="EMBL/GenBank/DDBJ databases">
        <title>The Natural Products Discovery Center: Release of the First 8490 Sequenced Strains for Exploring Actinobacteria Biosynthetic Diversity.</title>
        <authorList>
            <person name="Kalkreuter E."/>
            <person name="Kautsar S.A."/>
            <person name="Yang D."/>
            <person name="Bader C.D."/>
            <person name="Teijaro C.N."/>
            <person name="Fluegel L."/>
            <person name="Davis C.M."/>
            <person name="Simpson J.R."/>
            <person name="Lauterbach L."/>
            <person name="Steele A.D."/>
            <person name="Gui C."/>
            <person name="Meng S."/>
            <person name="Li G."/>
            <person name="Viehrig K."/>
            <person name="Ye F."/>
            <person name="Su P."/>
            <person name="Kiefer A.F."/>
            <person name="Nichols A."/>
            <person name="Cepeda A.J."/>
            <person name="Yan W."/>
            <person name="Fan B."/>
            <person name="Jiang Y."/>
            <person name="Adhikari A."/>
            <person name="Zheng C.-J."/>
            <person name="Schuster L."/>
            <person name="Cowan T.M."/>
            <person name="Smanski M.J."/>
            <person name="Chevrette M.G."/>
            <person name="De Carvalho L.P.S."/>
            <person name="Shen B."/>
        </authorList>
    </citation>
    <scope>NUCLEOTIDE SEQUENCE [LARGE SCALE GENOMIC DNA]</scope>
    <source>
        <strain evidence="4 5">NPDC020327</strain>
    </source>
</reference>
<feature type="compositionally biased region" description="Low complexity" evidence="3">
    <location>
        <begin position="335"/>
        <end position="356"/>
    </location>
</feature>
<dbReference type="Gene3D" id="3.40.50.12710">
    <property type="match status" value="1"/>
</dbReference>
<feature type="region of interest" description="Disordered" evidence="3">
    <location>
        <begin position="207"/>
        <end position="231"/>
    </location>
</feature>
<evidence type="ECO:0000256" key="1">
    <source>
        <dbReference type="ARBA" id="ARBA00022603"/>
    </source>
</evidence>
<dbReference type="Pfam" id="PF02636">
    <property type="entry name" value="Methyltransf_28"/>
    <property type="match status" value="1"/>
</dbReference>
<dbReference type="SUPFAM" id="SSF53335">
    <property type="entry name" value="S-adenosyl-L-methionine-dependent methyltransferases"/>
    <property type="match status" value="1"/>
</dbReference>
<keyword evidence="2 4" id="KW-0808">Transferase</keyword>
<dbReference type="GO" id="GO:0032259">
    <property type="term" value="P:methylation"/>
    <property type="evidence" value="ECO:0007669"/>
    <property type="project" value="UniProtKB-KW"/>
</dbReference>
<evidence type="ECO:0000313" key="5">
    <source>
        <dbReference type="Proteomes" id="UP001611548"/>
    </source>
</evidence>
<dbReference type="PANTHER" id="PTHR12049">
    <property type="entry name" value="PROTEIN ARGININE METHYLTRANSFERASE NDUFAF7, MITOCHONDRIAL"/>
    <property type="match status" value="1"/>
</dbReference>
<accession>A0ABW7URX6</accession>
<protein>
    <submittedName>
        <fullName evidence="4">SAM-dependent methyltransferase</fullName>
        <ecNumber evidence="4">2.1.1.-</ecNumber>
    </submittedName>
</protein>
<gene>
    <name evidence="4" type="ORF">ACH429_08520</name>
</gene>
<evidence type="ECO:0000256" key="2">
    <source>
        <dbReference type="ARBA" id="ARBA00022679"/>
    </source>
</evidence>
<feature type="compositionally biased region" description="Basic and acidic residues" evidence="3">
    <location>
        <begin position="218"/>
        <end position="231"/>
    </location>
</feature>
<dbReference type="EC" id="2.1.1.-" evidence="4"/>
<keyword evidence="5" id="KW-1185">Reference proteome</keyword>
<evidence type="ECO:0000313" key="4">
    <source>
        <dbReference type="EMBL" id="MFI1964167.1"/>
    </source>
</evidence>